<dbReference type="AlphaFoldDB" id="A0A838A602"/>
<protein>
    <submittedName>
        <fullName evidence="3">AAA family ATPase</fullName>
    </submittedName>
</protein>
<dbReference type="InterPro" id="IPR041685">
    <property type="entry name" value="AAA_GajA/Old/RecF-like"/>
</dbReference>
<feature type="compositionally biased region" description="Basic and acidic residues" evidence="1">
    <location>
        <begin position="83"/>
        <end position="108"/>
    </location>
</feature>
<dbReference type="Gene3D" id="3.40.50.300">
    <property type="entry name" value="P-loop containing nucleotide triphosphate hydrolases"/>
    <property type="match status" value="1"/>
</dbReference>
<dbReference type="Pfam" id="PF13175">
    <property type="entry name" value="AAA_15"/>
    <property type="match status" value="1"/>
</dbReference>
<evidence type="ECO:0000313" key="3">
    <source>
        <dbReference type="EMBL" id="MBA0124498.1"/>
    </source>
</evidence>
<evidence type="ECO:0000313" key="4">
    <source>
        <dbReference type="Proteomes" id="UP000582974"/>
    </source>
</evidence>
<dbReference type="InterPro" id="IPR027417">
    <property type="entry name" value="P-loop_NTPase"/>
</dbReference>
<comment type="caution">
    <text evidence="3">The sequence shown here is derived from an EMBL/GenBank/DDBJ whole genome shotgun (WGS) entry which is preliminary data.</text>
</comment>
<dbReference type="Proteomes" id="UP000582974">
    <property type="component" value="Unassembled WGS sequence"/>
</dbReference>
<dbReference type="EMBL" id="JACCKD010000001">
    <property type="protein sequence ID" value="MBA0124498.1"/>
    <property type="molecule type" value="Genomic_DNA"/>
</dbReference>
<accession>A0A838A602</accession>
<gene>
    <name evidence="3" type="ORF">H0B56_02985</name>
</gene>
<evidence type="ECO:0000259" key="2">
    <source>
        <dbReference type="Pfam" id="PF13175"/>
    </source>
</evidence>
<organism evidence="3 4">
    <name type="scientific">Haloechinothrix aidingensis</name>
    <dbReference type="NCBI Taxonomy" id="2752311"/>
    <lineage>
        <taxon>Bacteria</taxon>
        <taxon>Bacillati</taxon>
        <taxon>Actinomycetota</taxon>
        <taxon>Actinomycetes</taxon>
        <taxon>Pseudonocardiales</taxon>
        <taxon>Pseudonocardiaceae</taxon>
        <taxon>Haloechinothrix</taxon>
    </lineage>
</organism>
<sequence length="421" mass="46079">MSALSSGVNRQHAFIGGQEVDDTYLARVLELLISSIDDRAFAQRLEVSGLGYVNLLHIAVVLAAIPDSVGTPASTGAGADGTYRAESEEAAAHKDIDVKSPTDEERLNQAEAEAESEQDSFFPDLFHVTVVVEEPEAHLHPQLQHGLARYLQQVTKLRPEIQVIISSHAGEIISACQPEELVVLRRTNDGNSTSRCIAQIPFHDRGKTLRMARLHMDATRSASLFAERMLLVEGVTDAVLVRQYGRAWASNDSQKQRFIDALTITVMGSRVGRWPLDLLATPGHEIVQRVAILTDTDTRDGDSFSPPAWINSYDAAVVRGFFSKPTLEPSITPGNEEAVTAALKSIGISAPSEVTDEVVDSIFQNSGRNRKGEFALELGSELSRRLDNNDSVAVPLHFQEMFKFLYIDNEEPDASSLFANG</sequence>
<dbReference type="RefSeq" id="WP_180891356.1">
    <property type="nucleotide sequence ID" value="NZ_JACCKD010000001.1"/>
</dbReference>
<keyword evidence="4" id="KW-1185">Reference proteome</keyword>
<proteinExistence type="predicted"/>
<feature type="region of interest" description="Disordered" evidence="1">
    <location>
        <begin position="71"/>
        <end position="118"/>
    </location>
</feature>
<dbReference type="PANTHER" id="PTHR43581:SF4">
    <property type="entry name" value="ATP_GTP PHOSPHATASE"/>
    <property type="match status" value="1"/>
</dbReference>
<feature type="domain" description="Endonuclease GajA/Old nuclease/RecF-like AAA" evidence="2">
    <location>
        <begin position="127"/>
        <end position="173"/>
    </location>
</feature>
<evidence type="ECO:0000256" key="1">
    <source>
        <dbReference type="SAM" id="MobiDB-lite"/>
    </source>
</evidence>
<name>A0A838A602_9PSEU</name>
<reference evidence="3 4" key="1">
    <citation type="submission" date="2020-07" db="EMBL/GenBank/DDBJ databases">
        <title>Genome of Haloechinothrix sp.</title>
        <authorList>
            <person name="Tang S.-K."/>
            <person name="Yang L."/>
            <person name="Zhu W.-Y."/>
        </authorList>
    </citation>
    <scope>NUCLEOTIDE SEQUENCE [LARGE SCALE GENOMIC DNA]</scope>
    <source>
        <strain evidence="3 4">YIM 98757</strain>
    </source>
</reference>
<dbReference type="InterPro" id="IPR051396">
    <property type="entry name" value="Bact_Antivir_Def_Nuclease"/>
</dbReference>
<dbReference type="PANTHER" id="PTHR43581">
    <property type="entry name" value="ATP/GTP PHOSPHATASE"/>
    <property type="match status" value="1"/>
</dbReference>